<dbReference type="PANTHER" id="PTHR30445:SF8">
    <property type="entry name" value="K(+)_H(+) ANTIPORTER SUBUNIT KHTT"/>
    <property type="match status" value="1"/>
</dbReference>
<dbReference type="GO" id="GO:0003677">
    <property type="term" value="F:DNA binding"/>
    <property type="evidence" value="ECO:0007669"/>
    <property type="project" value="UniProtKB-KW"/>
</dbReference>
<dbReference type="SMART" id="SM00345">
    <property type="entry name" value="HTH_GNTR"/>
    <property type="match status" value="1"/>
</dbReference>
<dbReference type="Pfam" id="PF00392">
    <property type="entry name" value="GntR"/>
    <property type="match status" value="1"/>
</dbReference>
<dbReference type="Gene3D" id="1.10.10.10">
    <property type="entry name" value="Winged helix-like DNA-binding domain superfamily/Winged helix DNA-binding domain"/>
    <property type="match status" value="1"/>
</dbReference>
<keyword evidence="7" id="KW-1185">Reference proteome</keyword>
<keyword evidence="2" id="KW-0238">DNA-binding</keyword>
<dbReference type="EMBL" id="CTRP01000007">
    <property type="protein sequence ID" value="CQR72000.1"/>
    <property type="molecule type" value="Genomic_DNA"/>
</dbReference>
<dbReference type="RefSeq" id="WP_021166511.1">
    <property type="nucleotide sequence ID" value="NZ_CTRP01000007.1"/>
</dbReference>
<organism evidence="6 7">
    <name type="scientific">Sporomusa ovata</name>
    <dbReference type="NCBI Taxonomy" id="2378"/>
    <lineage>
        <taxon>Bacteria</taxon>
        <taxon>Bacillati</taxon>
        <taxon>Bacillota</taxon>
        <taxon>Negativicutes</taxon>
        <taxon>Selenomonadales</taxon>
        <taxon>Sporomusaceae</taxon>
        <taxon>Sporomusa</taxon>
    </lineage>
</organism>
<dbReference type="Gene3D" id="3.30.70.1450">
    <property type="entry name" value="Regulator of K+ conductance, C-terminal domain"/>
    <property type="match status" value="1"/>
</dbReference>
<accession>A0A0U1KX61</accession>
<dbReference type="PROSITE" id="PS50949">
    <property type="entry name" value="HTH_GNTR"/>
    <property type="match status" value="1"/>
</dbReference>
<evidence type="ECO:0000256" key="1">
    <source>
        <dbReference type="ARBA" id="ARBA00023015"/>
    </source>
</evidence>
<feature type="domain" description="HTH gntR-type" evidence="4">
    <location>
        <begin position="5"/>
        <end position="73"/>
    </location>
</feature>
<dbReference type="GO" id="GO:0003700">
    <property type="term" value="F:DNA-binding transcription factor activity"/>
    <property type="evidence" value="ECO:0007669"/>
    <property type="project" value="InterPro"/>
</dbReference>
<sequence length="207" mass="23240">MKGQVPIFRAIALDVAQRIINSEFGEGSKISGRTLLAGHYNVSPETIRKAISLLKDEGVVDVSQGKEVTILSVEKSYDFIERYKSAESVYSLRQEIEILLREKRDLDVKLETVLTEIINYSDRLRNLTPYNPVEIAVTADAHITGQTISQLRLWQHTGATVVAIRRGTEIIISPGPNAVIKAYDKIVVVGDSDIYQRTSEYFNRTMV</sequence>
<evidence type="ECO:0000259" key="4">
    <source>
        <dbReference type="PROSITE" id="PS50949"/>
    </source>
</evidence>
<dbReference type="GO" id="GO:0008324">
    <property type="term" value="F:monoatomic cation transmembrane transporter activity"/>
    <property type="evidence" value="ECO:0007669"/>
    <property type="project" value="InterPro"/>
</dbReference>
<keyword evidence="1" id="KW-0805">Transcription regulation</keyword>
<evidence type="ECO:0000256" key="2">
    <source>
        <dbReference type="ARBA" id="ARBA00023125"/>
    </source>
</evidence>
<reference evidence="7" key="1">
    <citation type="submission" date="2015-03" db="EMBL/GenBank/DDBJ databases">
        <authorList>
            <person name="Nijsse Bart"/>
        </authorList>
    </citation>
    <scope>NUCLEOTIDE SEQUENCE [LARGE SCALE GENOMIC DNA]</scope>
</reference>
<dbReference type="GO" id="GO:0006813">
    <property type="term" value="P:potassium ion transport"/>
    <property type="evidence" value="ECO:0007669"/>
    <property type="project" value="InterPro"/>
</dbReference>
<name>A0A0U1KX61_9FIRM</name>
<dbReference type="InterPro" id="IPR036388">
    <property type="entry name" value="WH-like_DNA-bd_sf"/>
</dbReference>
<dbReference type="InterPro" id="IPR036721">
    <property type="entry name" value="RCK_C_sf"/>
</dbReference>
<keyword evidence="3" id="KW-0804">Transcription</keyword>
<dbReference type="InterPro" id="IPR006037">
    <property type="entry name" value="RCK_C"/>
</dbReference>
<dbReference type="PANTHER" id="PTHR30445">
    <property type="entry name" value="K(+)_H(+) ANTIPORTER SUBUNIT KHTT"/>
    <property type="match status" value="1"/>
</dbReference>
<dbReference type="AlphaFoldDB" id="A0A0U1KX61"/>
<gene>
    <name evidence="6" type="ORF">SpAn4DRAFT_5241</name>
</gene>
<feature type="domain" description="RCK C-terminal" evidence="5">
    <location>
        <begin position="119"/>
        <end position="204"/>
    </location>
</feature>
<dbReference type="Proteomes" id="UP000049855">
    <property type="component" value="Unassembled WGS sequence"/>
</dbReference>
<proteinExistence type="predicted"/>
<dbReference type="SUPFAM" id="SSF46785">
    <property type="entry name" value="Winged helix' DNA-binding domain"/>
    <property type="match status" value="1"/>
</dbReference>
<dbReference type="InterPro" id="IPR000524">
    <property type="entry name" value="Tscrpt_reg_HTH_GntR"/>
</dbReference>
<dbReference type="Pfam" id="PF02080">
    <property type="entry name" value="TrkA_C"/>
    <property type="match status" value="1"/>
</dbReference>
<evidence type="ECO:0000256" key="3">
    <source>
        <dbReference type="ARBA" id="ARBA00023163"/>
    </source>
</evidence>
<evidence type="ECO:0000313" key="7">
    <source>
        <dbReference type="Proteomes" id="UP000049855"/>
    </source>
</evidence>
<dbReference type="InterPro" id="IPR050144">
    <property type="entry name" value="AAE_transporter"/>
</dbReference>
<dbReference type="SUPFAM" id="SSF116726">
    <property type="entry name" value="TrkA C-terminal domain-like"/>
    <property type="match status" value="1"/>
</dbReference>
<protein>
    <submittedName>
        <fullName evidence="6">Transcriptional regulator, GntR family</fullName>
    </submittedName>
</protein>
<dbReference type="PROSITE" id="PS51202">
    <property type="entry name" value="RCK_C"/>
    <property type="match status" value="1"/>
</dbReference>
<evidence type="ECO:0000313" key="6">
    <source>
        <dbReference type="EMBL" id="CQR72000.1"/>
    </source>
</evidence>
<dbReference type="InterPro" id="IPR036390">
    <property type="entry name" value="WH_DNA-bd_sf"/>
</dbReference>
<evidence type="ECO:0000259" key="5">
    <source>
        <dbReference type="PROSITE" id="PS51202"/>
    </source>
</evidence>